<dbReference type="GO" id="GO:0065002">
    <property type="term" value="P:intracellular protein transmembrane transport"/>
    <property type="evidence" value="ECO:0007669"/>
    <property type="project" value="UniProtKB-UniRule"/>
</dbReference>
<accession>A0A0F3P9A6</accession>
<dbReference type="FunFam" id="3.30.1360.200:FF:000002">
    <property type="entry name" value="Preprotein translocase subunit SecD"/>
    <property type="match status" value="1"/>
</dbReference>
<name>A0A0F3P9A6_ORITS</name>
<dbReference type="GO" id="GO:0005886">
    <property type="term" value="C:plasma membrane"/>
    <property type="evidence" value="ECO:0007669"/>
    <property type="project" value="UniProtKB-SubCell"/>
</dbReference>
<dbReference type="NCBIfam" id="TIGR01129">
    <property type="entry name" value="secD"/>
    <property type="match status" value="1"/>
</dbReference>
<dbReference type="NCBIfam" id="TIGR00916">
    <property type="entry name" value="2A0604s01"/>
    <property type="match status" value="1"/>
</dbReference>
<dbReference type="InterPro" id="IPR048631">
    <property type="entry name" value="SecD_1st"/>
</dbReference>
<dbReference type="Pfam" id="PF02355">
    <property type="entry name" value="SecD_SecF_C"/>
    <property type="match status" value="1"/>
</dbReference>
<evidence type="ECO:0000256" key="8">
    <source>
        <dbReference type="ARBA" id="ARBA00023010"/>
    </source>
</evidence>
<dbReference type="Gene3D" id="3.30.1360.200">
    <property type="match status" value="1"/>
</dbReference>
<feature type="domain" description="Protein export membrane protein SecD/SecF C-terminal" evidence="11">
    <location>
        <begin position="333"/>
        <end position="499"/>
    </location>
</feature>
<keyword evidence="6 10" id="KW-0653">Protein transport</keyword>
<dbReference type="RefSeq" id="WP_045916759.1">
    <property type="nucleotide sequence ID" value="NZ_LAOA01000012.1"/>
</dbReference>
<dbReference type="Pfam" id="PF21760">
    <property type="entry name" value="SecD_1st"/>
    <property type="match status" value="1"/>
</dbReference>
<keyword evidence="2 10" id="KW-0813">Transport</keyword>
<keyword evidence="3 10" id="KW-1003">Cell membrane</keyword>
<feature type="domain" description="Protein translocase subunit SecDF P1" evidence="12">
    <location>
        <begin position="146"/>
        <end position="204"/>
    </location>
</feature>
<evidence type="ECO:0000256" key="2">
    <source>
        <dbReference type="ARBA" id="ARBA00022448"/>
    </source>
</evidence>
<keyword evidence="8 10" id="KW-0811">Translocation</keyword>
<dbReference type="AlphaFoldDB" id="A0A0F3P9A6"/>
<feature type="transmembrane region" description="Helical" evidence="10">
    <location>
        <begin position="476"/>
        <end position="500"/>
    </location>
</feature>
<evidence type="ECO:0000259" key="11">
    <source>
        <dbReference type="Pfam" id="PF02355"/>
    </source>
</evidence>
<feature type="transmembrane region" description="Helical" evidence="10">
    <location>
        <begin position="381"/>
        <end position="399"/>
    </location>
</feature>
<feature type="transmembrane region" description="Helical" evidence="10">
    <location>
        <begin position="405"/>
        <end position="424"/>
    </location>
</feature>
<evidence type="ECO:0000256" key="3">
    <source>
        <dbReference type="ARBA" id="ARBA00022475"/>
    </source>
</evidence>
<keyword evidence="9 10" id="KW-0472">Membrane</keyword>
<gene>
    <name evidence="10 14" type="primary">secD</name>
    <name evidence="14" type="ORF">OTSTA716_0515</name>
</gene>
<dbReference type="PATRIC" id="fig|1359175.3.peg.325"/>
<dbReference type="FunFam" id="1.20.1640.10:FF:000004">
    <property type="entry name" value="Protein translocase subunit SecD"/>
    <property type="match status" value="1"/>
</dbReference>
<feature type="transmembrane region" description="Helical" evidence="10">
    <location>
        <begin position="445"/>
        <end position="470"/>
    </location>
</feature>
<evidence type="ECO:0000313" key="14">
    <source>
        <dbReference type="EMBL" id="KJV76915.1"/>
    </source>
</evidence>
<evidence type="ECO:0000313" key="15">
    <source>
        <dbReference type="Proteomes" id="UP000033671"/>
    </source>
</evidence>
<comment type="subunit">
    <text evidence="10">Forms a complex with SecF. Part of the essential Sec protein translocation apparatus which comprises SecA, SecYEG and auxiliary proteins SecDF-YajC and YidC.</text>
</comment>
<dbReference type="Proteomes" id="UP000033671">
    <property type="component" value="Unassembled WGS sequence"/>
</dbReference>
<dbReference type="SUPFAM" id="SSF82866">
    <property type="entry name" value="Multidrug efflux transporter AcrB transmembrane domain"/>
    <property type="match status" value="1"/>
</dbReference>
<evidence type="ECO:0000256" key="7">
    <source>
        <dbReference type="ARBA" id="ARBA00022989"/>
    </source>
</evidence>
<reference evidence="14 15" key="1">
    <citation type="submission" date="2015-01" db="EMBL/GenBank/DDBJ databases">
        <title>Genome Sequencing of Rickettsiales.</title>
        <authorList>
            <person name="Daugherty S.C."/>
            <person name="Su Q."/>
            <person name="Abolude K."/>
            <person name="Beier-Sexton M."/>
            <person name="Carlyon J.A."/>
            <person name="Carter R."/>
            <person name="Day N.P."/>
            <person name="Dumler S.J."/>
            <person name="Dyachenko V."/>
            <person name="Godinez A."/>
            <person name="Kurtti T.J."/>
            <person name="Lichay M."/>
            <person name="Mullins K.E."/>
            <person name="Ott S."/>
            <person name="Pappas-Brown V."/>
            <person name="Paris D.H."/>
            <person name="Patel P."/>
            <person name="Richards A.L."/>
            <person name="Sadzewicz L."/>
            <person name="Sears K."/>
            <person name="Seidman D."/>
            <person name="Sengamalay N."/>
            <person name="Stenos J."/>
            <person name="Tallon L.J."/>
            <person name="Vincent G."/>
            <person name="Fraser C.M."/>
            <person name="Munderloh U."/>
            <person name="Dunning-Hotopp J.C."/>
        </authorList>
    </citation>
    <scope>NUCLEOTIDE SEQUENCE [LARGE SCALE GENOMIC DNA]</scope>
    <source>
        <strain evidence="14 15">TA716</strain>
    </source>
</reference>
<dbReference type="GO" id="GO:0006605">
    <property type="term" value="P:protein targeting"/>
    <property type="evidence" value="ECO:0007669"/>
    <property type="project" value="UniProtKB-UniRule"/>
</dbReference>
<evidence type="ECO:0000259" key="12">
    <source>
        <dbReference type="Pfam" id="PF21760"/>
    </source>
</evidence>
<dbReference type="Pfam" id="PF22599">
    <property type="entry name" value="SecDF_P1_head"/>
    <property type="match status" value="1"/>
</dbReference>
<feature type="transmembrane region" description="Helical" evidence="10">
    <location>
        <begin position="352"/>
        <end position="374"/>
    </location>
</feature>
<dbReference type="GO" id="GO:0015450">
    <property type="term" value="F:protein-transporting ATPase activity"/>
    <property type="evidence" value="ECO:0007669"/>
    <property type="project" value="InterPro"/>
</dbReference>
<evidence type="ECO:0000256" key="9">
    <source>
        <dbReference type="ARBA" id="ARBA00023136"/>
    </source>
</evidence>
<comment type="caution">
    <text evidence="14">The sequence shown here is derived from an EMBL/GenBank/DDBJ whole genome shotgun (WGS) entry which is preliminary data.</text>
</comment>
<dbReference type="InterPro" id="IPR022813">
    <property type="entry name" value="SecD/SecF_arch_bac"/>
</dbReference>
<dbReference type="InterPro" id="IPR022646">
    <property type="entry name" value="SecD/SecF_CS"/>
</dbReference>
<dbReference type="EMBL" id="LAOA01000012">
    <property type="protein sequence ID" value="KJV76915.1"/>
    <property type="molecule type" value="Genomic_DNA"/>
</dbReference>
<dbReference type="PANTHER" id="PTHR30081:SF1">
    <property type="entry name" value="PROTEIN TRANSLOCASE SUBUNIT SECD"/>
    <property type="match status" value="1"/>
</dbReference>
<dbReference type="PANTHER" id="PTHR30081">
    <property type="entry name" value="PROTEIN-EXPORT MEMBRANE PROTEIN SEC"/>
    <property type="match status" value="1"/>
</dbReference>
<feature type="domain" description="SecDF P1 head subdomain" evidence="13">
    <location>
        <begin position="223"/>
        <end position="331"/>
    </location>
</feature>
<evidence type="ECO:0000256" key="1">
    <source>
        <dbReference type="ARBA" id="ARBA00004651"/>
    </source>
</evidence>
<dbReference type="Gene3D" id="1.20.1640.10">
    <property type="entry name" value="Multidrug efflux transporter AcrB transmembrane domain"/>
    <property type="match status" value="1"/>
</dbReference>
<evidence type="ECO:0000256" key="5">
    <source>
        <dbReference type="ARBA" id="ARBA00022692"/>
    </source>
</evidence>
<sequence length="520" mass="57701">MKQFLFNKIFITVLITATALCFVVPNFFDTTKYQWLPQKTINLGLDLKGGSYVLLQLDFDTYVTEQLNIIVGNLRKELRNNKIGYKELKIQKQYIHLELRDSEARFKVENLLRNLETSILIKFSQNNKLHISFTDHKLSELRESLIENSMEIIRMRIDSSGTTEANIQKHGDNNIILEVPGIEDPKHLKNLVTKIAKLTFNIVDSGTVAQDQHISKDLMLVKEQNNPENKLLVRRQPTIGGDLLTNANVSFNKYSQPVVSFTFNSLGTKLFADITKEYQGRRLAIILDGKLLSAPVISEPILGGSGMISGNFTIESAKELSLLLKSGALPAALSVIEEKTIGPTLGSDSIHAGKLAGCIGFVLVCIFMLCIYGILGLFANIALFFSLIYILAILSMLQATLTLPGIAGIILTIGMAVDANILIYERIREELQNGNSILYSVREGFKLSFATIIDSNITTLLAAILLYIFGTGAVKGFAITLAIGILSSMYSATIITRLLIDSWVKYKLPIKLNTTTICKR</sequence>
<comment type="subcellular location">
    <subcellularLocation>
        <location evidence="1 10">Cell membrane</location>
        <topology evidence="1 10">Multi-pass membrane protein</topology>
    </subcellularLocation>
</comment>
<evidence type="ECO:0000256" key="10">
    <source>
        <dbReference type="HAMAP-Rule" id="MF_01463"/>
    </source>
</evidence>
<dbReference type="HAMAP" id="MF_01463_B">
    <property type="entry name" value="SecD_B"/>
    <property type="match status" value="1"/>
</dbReference>
<keyword evidence="7 10" id="KW-1133">Transmembrane helix</keyword>
<dbReference type="InterPro" id="IPR005791">
    <property type="entry name" value="SecD"/>
</dbReference>
<organism evidence="14 15">
    <name type="scientific">Orientia tsutsugamushi str. TA716</name>
    <dbReference type="NCBI Taxonomy" id="1359175"/>
    <lineage>
        <taxon>Bacteria</taxon>
        <taxon>Pseudomonadati</taxon>
        <taxon>Pseudomonadota</taxon>
        <taxon>Alphaproteobacteria</taxon>
        <taxon>Rickettsiales</taxon>
        <taxon>Rickettsiaceae</taxon>
        <taxon>Rickettsieae</taxon>
        <taxon>Orientia</taxon>
    </lineage>
</organism>
<keyword evidence="5 10" id="KW-0812">Transmembrane</keyword>
<dbReference type="InterPro" id="IPR055344">
    <property type="entry name" value="SecD_SecF_C_bact"/>
</dbReference>
<protein>
    <recommendedName>
        <fullName evidence="10">Protein translocase subunit SecD</fullName>
    </recommendedName>
</protein>
<dbReference type="GO" id="GO:0043952">
    <property type="term" value="P:protein transport by the Sec complex"/>
    <property type="evidence" value="ECO:0007669"/>
    <property type="project" value="UniProtKB-UniRule"/>
</dbReference>
<dbReference type="InterPro" id="IPR054384">
    <property type="entry name" value="SecDF_P1_head"/>
</dbReference>
<comment type="function">
    <text evidence="10">Part of the Sec protein translocase complex. Interacts with the SecYEG preprotein conducting channel. SecDF uses the proton motive force (PMF) to complete protein translocation after the ATP-dependent function of SecA.</text>
</comment>
<keyword evidence="4" id="KW-0997">Cell inner membrane</keyword>
<proteinExistence type="inferred from homology"/>
<evidence type="ECO:0000256" key="6">
    <source>
        <dbReference type="ARBA" id="ARBA00022927"/>
    </source>
</evidence>
<dbReference type="InterPro" id="IPR048634">
    <property type="entry name" value="SecD_SecF_C"/>
</dbReference>
<comment type="similarity">
    <text evidence="10">Belongs to the SecD/SecF family. SecD subfamily.</text>
</comment>
<dbReference type="Gene3D" id="3.30.70.3400">
    <property type="match status" value="2"/>
</dbReference>
<evidence type="ECO:0000259" key="13">
    <source>
        <dbReference type="Pfam" id="PF22599"/>
    </source>
</evidence>
<dbReference type="Pfam" id="PF07549">
    <property type="entry name" value="Sec_GG"/>
    <property type="match status" value="1"/>
</dbReference>
<comment type="caution">
    <text evidence="10">Lacks conserved residue(s) required for the propagation of feature annotation.</text>
</comment>
<evidence type="ECO:0000256" key="4">
    <source>
        <dbReference type="ARBA" id="ARBA00022519"/>
    </source>
</evidence>